<keyword evidence="2" id="KW-1185">Reference proteome</keyword>
<proteinExistence type="predicted"/>
<protein>
    <submittedName>
        <fullName evidence="1">Uncharacterized protein</fullName>
    </submittedName>
</protein>
<name>A0A7I7UGS0_MYCPV</name>
<reference evidence="1 2" key="1">
    <citation type="journal article" date="2019" name="Emerg. Microbes Infect.">
        <title>Comprehensive subspecies identification of 175 nontuberculous mycobacteria species based on 7547 genomic profiles.</title>
        <authorList>
            <person name="Matsumoto Y."/>
            <person name="Kinjo T."/>
            <person name="Motooka D."/>
            <person name="Nabeya D."/>
            <person name="Jung N."/>
            <person name="Uechi K."/>
            <person name="Horii T."/>
            <person name="Iida T."/>
            <person name="Fujita J."/>
            <person name="Nakamura S."/>
        </authorList>
    </citation>
    <scope>NUCLEOTIDE SEQUENCE [LARGE SCALE GENOMIC DNA]</scope>
    <source>
        <strain evidence="1 2">JCM 6370</strain>
    </source>
</reference>
<dbReference type="EMBL" id="AP022599">
    <property type="protein sequence ID" value="BBY80093.1"/>
    <property type="molecule type" value="Genomic_DNA"/>
</dbReference>
<gene>
    <name evidence="1" type="ORF">MPUL_12510</name>
</gene>
<dbReference type="Proteomes" id="UP000467252">
    <property type="component" value="Chromosome"/>
</dbReference>
<organism evidence="1 2">
    <name type="scientific">Mycolicibacterium pulveris</name>
    <name type="common">Mycobacterium pulveris</name>
    <dbReference type="NCBI Taxonomy" id="36813"/>
    <lineage>
        <taxon>Bacteria</taxon>
        <taxon>Bacillati</taxon>
        <taxon>Actinomycetota</taxon>
        <taxon>Actinomycetes</taxon>
        <taxon>Mycobacteriales</taxon>
        <taxon>Mycobacteriaceae</taxon>
        <taxon>Mycolicibacterium</taxon>
    </lineage>
</organism>
<accession>A0A7I7UGS0</accession>
<evidence type="ECO:0000313" key="2">
    <source>
        <dbReference type="Proteomes" id="UP000467252"/>
    </source>
</evidence>
<evidence type="ECO:0000313" key="1">
    <source>
        <dbReference type="EMBL" id="BBY80093.1"/>
    </source>
</evidence>
<sequence length="66" mass="6950">MGVASQLVSELGAQTIGDLAVLRPQLSGEDQFDIPDPIGQSADFHAMVGSQIASFLPPIIELLQSE</sequence>
<dbReference type="AlphaFoldDB" id="A0A7I7UGS0"/>